<keyword evidence="3" id="KW-1185">Reference proteome</keyword>
<sequence length="164" mass="19115">MDKLILRGAFSNVGNNSTLKHQLSRCFYDYFTTLEDEVTFVWRRPKGMGTVLYLSTRYPAFIDLSLSFYHIITPGLSRQQCMICLRSRLSYQRKFERLRQRMVQRGKRITTNDMVEKPSVTAVGEPERGTTQYPAIALIRPPVHRHYRGGGVLRAAMIFRMNFT</sequence>
<proteinExistence type="predicted"/>
<dbReference type="Proteomes" id="UP000807025">
    <property type="component" value="Unassembled WGS sequence"/>
</dbReference>
<organism evidence="2 3">
    <name type="scientific">Pleurotus eryngii</name>
    <name type="common">Boletus of the steppes</name>
    <dbReference type="NCBI Taxonomy" id="5323"/>
    <lineage>
        <taxon>Eukaryota</taxon>
        <taxon>Fungi</taxon>
        <taxon>Dikarya</taxon>
        <taxon>Basidiomycota</taxon>
        <taxon>Agaricomycotina</taxon>
        <taxon>Agaricomycetes</taxon>
        <taxon>Agaricomycetidae</taxon>
        <taxon>Agaricales</taxon>
        <taxon>Pleurotineae</taxon>
        <taxon>Pleurotaceae</taxon>
        <taxon>Pleurotus</taxon>
    </lineage>
</organism>
<dbReference type="AlphaFoldDB" id="A0A9P5ZLE7"/>
<evidence type="ECO:0000313" key="3">
    <source>
        <dbReference type="Proteomes" id="UP000807025"/>
    </source>
</evidence>
<protein>
    <recommendedName>
        <fullName evidence="1">DUF6533 domain-containing protein</fullName>
    </recommendedName>
</protein>
<comment type="caution">
    <text evidence="2">The sequence shown here is derived from an EMBL/GenBank/DDBJ whole genome shotgun (WGS) entry which is preliminary data.</text>
</comment>
<dbReference type="OrthoDB" id="2638860at2759"/>
<name>A0A9P5ZLE7_PLEER</name>
<reference evidence="2" key="1">
    <citation type="submission" date="2020-11" db="EMBL/GenBank/DDBJ databases">
        <authorList>
            <consortium name="DOE Joint Genome Institute"/>
            <person name="Ahrendt S."/>
            <person name="Riley R."/>
            <person name="Andreopoulos W."/>
            <person name="Labutti K."/>
            <person name="Pangilinan J."/>
            <person name="Ruiz-Duenas F.J."/>
            <person name="Barrasa J.M."/>
            <person name="Sanchez-Garcia M."/>
            <person name="Camarero S."/>
            <person name="Miyauchi S."/>
            <person name="Serrano A."/>
            <person name="Linde D."/>
            <person name="Babiker R."/>
            <person name="Drula E."/>
            <person name="Ayuso-Fernandez I."/>
            <person name="Pacheco R."/>
            <person name="Padilla G."/>
            <person name="Ferreira P."/>
            <person name="Barriuso J."/>
            <person name="Kellner H."/>
            <person name="Castanera R."/>
            <person name="Alfaro M."/>
            <person name="Ramirez L."/>
            <person name="Pisabarro A.G."/>
            <person name="Kuo A."/>
            <person name="Tritt A."/>
            <person name="Lipzen A."/>
            <person name="He G."/>
            <person name="Yan M."/>
            <person name="Ng V."/>
            <person name="Cullen D."/>
            <person name="Martin F."/>
            <person name="Rosso M.-N."/>
            <person name="Henrissat B."/>
            <person name="Hibbett D."/>
            <person name="Martinez A.T."/>
            <person name="Grigoriev I.V."/>
        </authorList>
    </citation>
    <scope>NUCLEOTIDE SEQUENCE</scope>
    <source>
        <strain evidence="2">ATCC 90797</strain>
    </source>
</reference>
<gene>
    <name evidence="2" type="ORF">BDN71DRAFT_191757</name>
</gene>
<dbReference type="EMBL" id="MU154642">
    <property type="protein sequence ID" value="KAF9490422.1"/>
    <property type="molecule type" value="Genomic_DNA"/>
</dbReference>
<feature type="domain" description="DUF6533" evidence="1">
    <location>
        <begin position="27"/>
        <end position="62"/>
    </location>
</feature>
<accession>A0A9P5ZLE7</accession>
<dbReference type="Pfam" id="PF20151">
    <property type="entry name" value="DUF6533"/>
    <property type="match status" value="1"/>
</dbReference>
<evidence type="ECO:0000313" key="2">
    <source>
        <dbReference type="EMBL" id="KAF9490422.1"/>
    </source>
</evidence>
<dbReference type="InterPro" id="IPR045340">
    <property type="entry name" value="DUF6533"/>
</dbReference>
<evidence type="ECO:0000259" key="1">
    <source>
        <dbReference type="Pfam" id="PF20151"/>
    </source>
</evidence>